<evidence type="ECO:0000313" key="1">
    <source>
        <dbReference type="EMBL" id="OTA23017.1"/>
    </source>
</evidence>
<dbReference type="InParanoid" id="A0A1Z5SQN1"/>
<sequence length="261" mass="27419">MAPNGLAILLGAGPVVGHGIARALASPEQGNMAIALIARRQEKLTDLVALLKTQCPGAVAEGFVSDTNPDNLTSAFSHIASHPSFSNLPLRAAIFNPKCPSRVPYLDETFSHFSGHLTEYVGGAFAFSQLAVQRLLADHAAQPATLAEGSAKKGTIIFTGVTGALKCNANFAAYGAARAGVRQLSQSMARELSEKGIHVIHTIANGPIAPAVGPGEAESEEVKTGKTISAESVGRTYLELVRQGPDLWTQELDLRPAQEKF</sequence>
<dbReference type="Gene3D" id="3.40.50.720">
    <property type="entry name" value="NAD(P)-binding Rossmann-like Domain"/>
    <property type="match status" value="1"/>
</dbReference>
<dbReference type="Proteomes" id="UP000194280">
    <property type="component" value="Unassembled WGS sequence"/>
</dbReference>
<name>A0A1Z5SQN1_HORWE</name>
<keyword evidence="2" id="KW-1185">Reference proteome</keyword>
<reference evidence="1 2" key="1">
    <citation type="submission" date="2017-01" db="EMBL/GenBank/DDBJ databases">
        <title>The recent genome duplication of the halophilic yeast Hortaea werneckii: insights from long-read sequencing.</title>
        <authorList>
            <person name="Sinha S."/>
            <person name="Flibotte S."/>
            <person name="Neira M."/>
            <person name="Lenassi M."/>
            <person name="Gostincar C."/>
            <person name="Stajich J.E."/>
            <person name="Nislow C.E."/>
        </authorList>
    </citation>
    <scope>NUCLEOTIDE SEQUENCE [LARGE SCALE GENOMIC DNA]</scope>
    <source>
        <strain evidence="1 2">EXF-2000</strain>
    </source>
</reference>
<dbReference type="SUPFAM" id="SSF51735">
    <property type="entry name" value="NAD(P)-binding Rossmann-fold domains"/>
    <property type="match status" value="1"/>
</dbReference>
<dbReference type="InterPro" id="IPR036291">
    <property type="entry name" value="NAD(P)-bd_dom_sf"/>
</dbReference>
<comment type="caution">
    <text evidence="1">The sequence shown here is derived from an EMBL/GenBank/DDBJ whole genome shotgun (WGS) entry which is preliminary data.</text>
</comment>
<dbReference type="PANTHER" id="PTHR43431:SF7">
    <property type="entry name" value="OXIDOREDUCTASE, SHORT CHAIN DEHYDROGENASE_REDUCTASE FAMILY (AFU_ORTHOLOGUE AFUA_5G14000)"/>
    <property type="match status" value="1"/>
</dbReference>
<dbReference type="STRING" id="1157616.A0A1Z5SQN1"/>
<evidence type="ECO:0000313" key="2">
    <source>
        <dbReference type="Proteomes" id="UP000194280"/>
    </source>
</evidence>
<proteinExistence type="predicted"/>
<dbReference type="Pfam" id="PF00106">
    <property type="entry name" value="adh_short"/>
    <property type="match status" value="1"/>
</dbReference>
<dbReference type="PRINTS" id="PR00081">
    <property type="entry name" value="GDHRDH"/>
</dbReference>
<dbReference type="InterPro" id="IPR002347">
    <property type="entry name" value="SDR_fam"/>
</dbReference>
<dbReference type="AlphaFoldDB" id="A0A1Z5SQN1"/>
<dbReference type="OrthoDB" id="5399006at2759"/>
<dbReference type="PANTHER" id="PTHR43431">
    <property type="entry name" value="OXIDOREDUCTASE, SHORT CHAIN DEHYDROGENASE/REDUCTASE FAMILY (AFU_ORTHOLOGUE AFUA_5G14000)"/>
    <property type="match status" value="1"/>
</dbReference>
<accession>A0A1Z5SQN1</accession>
<dbReference type="EMBL" id="MUNK01000326">
    <property type="protein sequence ID" value="OTA23017.1"/>
    <property type="molecule type" value="Genomic_DNA"/>
</dbReference>
<gene>
    <name evidence="1" type="ORF">BTJ68_14232</name>
</gene>
<organism evidence="1 2">
    <name type="scientific">Hortaea werneckii EXF-2000</name>
    <dbReference type="NCBI Taxonomy" id="1157616"/>
    <lineage>
        <taxon>Eukaryota</taxon>
        <taxon>Fungi</taxon>
        <taxon>Dikarya</taxon>
        <taxon>Ascomycota</taxon>
        <taxon>Pezizomycotina</taxon>
        <taxon>Dothideomycetes</taxon>
        <taxon>Dothideomycetidae</taxon>
        <taxon>Mycosphaerellales</taxon>
        <taxon>Teratosphaeriaceae</taxon>
        <taxon>Hortaea</taxon>
    </lineage>
</organism>
<dbReference type="VEuPathDB" id="FungiDB:BTJ68_14232"/>
<evidence type="ECO:0008006" key="3">
    <source>
        <dbReference type="Google" id="ProtNLM"/>
    </source>
</evidence>
<protein>
    <recommendedName>
        <fullName evidence="3">NAD(P)-binding protein</fullName>
    </recommendedName>
</protein>